<gene>
    <name evidence="8" type="ORF">Cboi02_000464800</name>
</gene>
<feature type="transmembrane region" description="Helical" evidence="7">
    <location>
        <begin position="201"/>
        <end position="219"/>
    </location>
</feature>
<dbReference type="PANTHER" id="PTHR13131:SF5">
    <property type="entry name" value="CYSTINOSIN"/>
    <property type="match status" value="1"/>
</dbReference>
<dbReference type="GO" id="GO:0012505">
    <property type="term" value="C:endomembrane system"/>
    <property type="evidence" value="ECO:0007669"/>
    <property type="project" value="UniProtKB-SubCell"/>
</dbReference>
<organism evidence="8 9">
    <name type="scientific">Candida boidinii</name>
    <name type="common">Yeast</name>
    <dbReference type="NCBI Taxonomy" id="5477"/>
    <lineage>
        <taxon>Eukaryota</taxon>
        <taxon>Fungi</taxon>
        <taxon>Dikarya</taxon>
        <taxon>Ascomycota</taxon>
        <taxon>Saccharomycotina</taxon>
        <taxon>Pichiomycetes</taxon>
        <taxon>Pichiales</taxon>
        <taxon>Pichiaceae</taxon>
        <taxon>Ogataea</taxon>
        <taxon>Ogataea/Candida clade</taxon>
    </lineage>
</organism>
<name>A0A9W6T4N6_CANBO</name>
<proteinExistence type="predicted"/>
<dbReference type="AlphaFoldDB" id="A0A9W6T4N6"/>
<protein>
    <submittedName>
        <fullName evidence="8">Unnamed protein product</fullName>
    </submittedName>
</protein>
<feature type="transmembrane region" description="Helical" evidence="7">
    <location>
        <begin position="126"/>
        <end position="145"/>
    </location>
</feature>
<dbReference type="SMART" id="SM00679">
    <property type="entry name" value="CTNS"/>
    <property type="match status" value="1"/>
</dbReference>
<dbReference type="GO" id="GO:0000324">
    <property type="term" value="C:fungal-type vacuole"/>
    <property type="evidence" value="ECO:0007669"/>
    <property type="project" value="TreeGrafter"/>
</dbReference>
<evidence type="ECO:0000256" key="5">
    <source>
        <dbReference type="ARBA" id="ARBA00022989"/>
    </source>
</evidence>
<evidence type="ECO:0000313" key="8">
    <source>
        <dbReference type="EMBL" id="GME75078.1"/>
    </source>
</evidence>
<feature type="transmembrane region" description="Helical" evidence="7">
    <location>
        <begin position="58"/>
        <end position="77"/>
    </location>
</feature>
<keyword evidence="2" id="KW-0813">Transport</keyword>
<keyword evidence="4" id="KW-0677">Repeat</keyword>
<accession>A0A9W6T4N6</accession>
<keyword evidence="5 7" id="KW-1133">Transmembrane helix</keyword>
<dbReference type="InterPro" id="IPR005282">
    <property type="entry name" value="LC_transporter"/>
</dbReference>
<keyword evidence="9" id="KW-1185">Reference proteome</keyword>
<reference evidence="8" key="1">
    <citation type="submission" date="2023-04" db="EMBL/GenBank/DDBJ databases">
        <title>Candida boidinii NBRC 10035.</title>
        <authorList>
            <person name="Ichikawa N."/>
            <person name="Sato H."/>
            <person name="Tonouchi N."/>
        </authorList>
    </citation>
    <scope>NUCLEOTIDE SEQUENCE</scope>
    <source>
        <strain evidence="8">NBRC 10035</strain>
    </source>
</reference>
<evidence type="ECO:0000313" key="9">
    <source>
        <dbReference type="Proteomes" id="UP001165120"/>
    </source>
</evidence>
<dbReference type="Proteomes" id="UP001165120">
    <property type="component" value="Unassembled WGS sequence"/>
</dbReference>
<feature type="transmembrane region" description="Helical" evidence="7">
    <location>
        <begin position="97"/>
        <end position="114"/>
    </location>
</feature>
<dbReference type="GO" id="GO:0005774">
    <property type="term" value="C:vacuolar membrane"/>
    <property type="evidence" value="ECO:0007669"/>
    <property type="project" value="TreeGrafter"/>
</dbReference>
<dbReference type="EMBL" id="BSXN01001956">
    <property type="protein sequence ID" value="GME75078.1"/>
    <property type="molecule type" value="Genomic_DNA"/>
</dbReference>
<dbReference type="PANTHER" id="PTHR13131">
    <property type="entry name" value="CYSTINOSIN"/>
    <property type="match status" value="1"/>
</dbReference>
<dbReference type="Pfam" id="PF04193">
    <property type="entry name" value="PQ-loop"/>
    <property type="match status" value="1"/>
</dbReference>
<feature type="transmembrane region" description="Helical" evidence="7">
    <location>
        <begin position="12"/>
        <end position="32"/>
    </location>
</feature>
<evidence type="ECO:0000256" key="4">
    <source>
        <dbReference type="ARBA" id="ARBA00022737"/>
    </source>
</evidence>
<evidence type="ECO:0000256" key="3">
    <source>
        <dbReference type="ARBA" id="ARBA00022692"/>
    </source>
</evidence>
<dbReference type="InterPro" id="IPR006603">
    <property type="entry name" value="PQ-loop_rpt"/>
</dbReference>
<evidence type="ECO:0000256" key="1">
    <source>
        <dbReference type="ARBA" id="ARBA00004127"/>
    </source>
</evidence>
<evidence type="ECO:0000256" key="7">
    <source>
        <dbReference type="SAM" id="Phobius"/>
    </source>
</evidence>
<evidence type="ECO:0000256" key="2">
    <source>
        <dbReference type="ARBA" id="ARBA00022448"/>
    </source>
</evidence>
<sequence>MKLKSSDSISQDTTLLNTVGYWALSISLYLQIYSSKYHDEFKIKYETDLLPSLSGIDLLYSFHGVLLNFLMVSQLIYGKSLWNFTNQKRDKISLLKLTKLQFLLIFLSVIYKLFKISTSIEQFEFLNFVLFLAYLKIVISTIKYIPQVIHNFKRKSMFGISKLQIFLDLTGCLFASSQLILENPDMSIYELCYYNRSKVGVVLTTIVFDSIYIFQFLIYGSGLKNYDHLPVSEKISYSA</sequence>
<comment type="subcellular location">
    <subcellularLocation>
        <location evidence="1">Endomembrane system</location>
        <topology evidence="1">Multi-pass membrane protein</topology>
    </subcellularLocation>
</comment>
<dbReference type="Gene3D" id="1.20.1280.290">
    <property type="match status" value="1"/>
</dbReference>
<keyword evidence="6 7" id="KW-0472">Membrane</keyword>
<keyword evidence="3 7" id="KW-0812">Transmembrane</keyword>
<evidence type="ECO:0000256" key="6">
    <source>
        <dbReference type="ARBA" id="ARBA00023136"/>
    </source>
</evidence>
<comment type="caution">
    <text evidence="8">The sequence shown here is derived from an EMBL/GenBank/DDBJ whole genome shotgun (WGS) entry which is preliminary data.</text>
</comment>
<dbReference type="GO" id="GO:0015184">
    <property type="term" value="F:L-cystine transmembrane transporter activity"/>
    <property type="evidence" value="ECO:0007669"/>
    <property type="project" value="TreeGrafter"/>
</dbReference>